<evidence type="ECO:0000313" key="1">
    <source>
        <dbReference type="EMBL" id="BFH72305.1"/>
    </source>
</evidence>
<name>A0AAT9GNQ1_9CREN</name>
<protein>
    <recommendedName>
        <fullName evidence="2">VapB-type antitoxin</fullName>
    </recommendedName>
</protein>
<dbReference type="KEGG" id="sjv:SJAV_02490"/>
<proteinExistence type="predicted"/>
<gene>
    <name evidence="1" type="ORF">SJAV_02490</name>
</gene>
<reference evidence="1" key="1">
    <citation type="submission" date="2024-03" db="EMBL/GenBank/DDBJ databases">
        <title>Complete genome sequence of Sulfurisphaera javensis strain KD-1.</title>
        <authorList>
            <person name="Sakai H."/>
            <person name="Nur N."/>
            <person name="Suwanto A."/>
            <person name="Kurosawa N."/>
        </authorList>
    </citation>
    <scope>NUCLEOTIDE SEQUENCE</scope>
    <source>
        <strain evidence="1">KD-1</strain>
    </source>
</reference>
<dbReference type="EMBL" id="AP031322">
    <property type="protein sequence ID" value="BFH72305.1"/>
    <property type="molecule type" value="Genomic_DNA"/>
</dbReference>
<sequence length="79" mass="9533">MVYLNKLSMSVTIKVKKEIAKLIDRLVELNIAKSKNEAVNLLIEYGRTEIERRIKEEEEVRNLVNKWLKECFPYEIRYF</sequence>
<organism evidence="1">
    <name type="scientific">Sulfurisphaera javensis</name>
    <dbReference type="NCBI Taxonomy" id="2049879"/>
    <lineage>
        <taxon>Archaea</taxon>
        <taxon>Thermoproteota</taxon>
        <taxon>Thermoprotei</taxon>
        <taxon>Sulfolobales</taxon>
        <taxon>Sulfolobaceae</taxon>
        <taxon>Sulfurisphaera</taxon>
    </lineage>
</organism>
<accession>A0AAT9GNQ1</accession>
<dbReference type="AlphaFoldDB" id="A0AAT9GNQ1"/>
<evidence type="ECO:0008006" key="2">
    <source>
        <dbReference type="Google" id="ProtNLM"/>
    </source>
</evidence>